<reference evidence="2 3" key="1">
    <citation type="journal article" date="2019" name="PLoS Negl. Trop. Dis.">
        <title>Revisiting the worldwide diversity of Leptospira species in the environment.</title>
        <authorList>
            <person name="Vincent A.T."/>
            <person name="Schiettekatte O."/>
            <person name="Bourhy P."/>
            <person name="Veyrier F.J."/>
            <person name="Picardeau M."/>
        </authorList>
    </citation>
    <scope>NUCLEOTIDE SEQUENCE [LARGE SCALE GENOMIC DNA]</scope>
    <source>
        <strain evidence="2 3">201800273</strain>
    </source>
</reference>
<organism evidence="2 3">
    <name type="scientific">Leptospira bouyouniensis</name>
    <dbReference type="NCBI Taxonomy" id="2484911"/>
    <lineage>
        <taxon>Bacteria</taxon>
        <taxon>Pseudomonadati</taxon>
        <taxon>Spirochaetota</taxon>
        <taxon>Spirochaetia</taxon>
        <taxon>Leptospirales</taxon>
        <taxon>Leptospiraceae</taxon>
        <taxon>Leptospira</taxon>
    </lineage>
</organism>
<feature type="domain" description="Tail specific protease" evidence="1">
    <location>
        <begin position="222"/>
        <end position="419"/>
    </location>
</feature>
<dbReference type="CDD" id="cd06567">
    <property type="entry name" value="Peptidase_S41"/>
    <property type="match status" value="1"/>
</dbReference>
<dbReference type="EMBL" id="RQFT01000012">
    <property type="protein sequence ID" value="TGL03517.1"/>
    <property type="molecule type" value="Genomic_DNA"/>
</dbReference>
<dbReference type="PANTHER" id="PTHR32060:SF22">
    <property type="entry name" value="CARBOXYL-TERMINAL-PROCESSING PEPTIDASE 3, CHLOROPLASTIC"/>
    <property type="match status" value="1"/>
</dbReference>
<evidence type="ECO:0000313" key="2">
    <source>
        <dbReference type="EMBL" id="TGL03517.1"/>
    </source>
</evidence>
<dbReference type="SUPFAM" id="SSF52096">
    <property type="entry name" value="ClpP/crotonase"/>
    <property type="match status" value="1"/>
</dbReference>
<dbReference type="PANTHER" id="PTHR32060">
    <property type="entry name" value="TAIL-SPECIFIC PROTEASE"/>
    <property type="match status" value="1"/>
</dbReference>
<gene>
    <name evidence="2" type="ORF">EHQ43_17295</name>
</gene>
<dbReference type="GO" id="GO:0008236">
    <property type="term" value="F:serine-type peptidase activity"/>
    <property type="evidence" value="ECO:0007669"/>
    <property type="project" value="InterPro"/>
</dbReference>
<dbReference type="Pfam" id="PF03572">
    <property type="entry name" value="Peptidase_S41"/>
    <property type="match status" value="1"/>
</dbReference>
<accession>A0A7I0IK81</accession>
<name>A0A7I0IK81_9LEPT</name>
<dbReference type="AlphaFoldDB" id="A0A7I0IK81"/>
<dbReference type="Proteomes" id="UP000297641">
    <property type="component" value="Unassembled WGS sequence"/>
</dbReference>
<dbReference type="InterPro" id="IPR005151">
    <property type="entry name" value="Tail-specific_protease"/>
</dbReference>
<sequence>MKFSIPSLFLFSILSFQLISCKPAQNKTSNKSNLKFDSIETLKSESKYPYLYVGKINLEHFIKLKNDITILHLTSDKISASASFGGAIKKAYELLSIDFYPKSFYDLNKNNGKIISHGVLIPSEDTVFVRLKQENYDPKDITEWEPKKRKELSQHFASLNLEYSDLEKHLDTVYNLAKNDTTITKDFKDQNILLEKIIFNAMLGYAEEIDPHTKVYDAKEIKTETSFNVLNNISHRVFPGYPDILYIKIKNFLQFNDKFTIASAAKKIIEHELNEKKKNQNTVGALLIDLRESEQANLIELRKFLSLLISSKNLFSIKNRYEENIYPSFKGDAIVWDGPIGILVGPKTTAGGELVAGSLRENKNAIILGSRTFGQGTFQMFFEVGTKTGYFYAITNSKMYLPSGEEIQGFGIIPDINIDDPNKASNIPHETKFWNWIKPTKDKNPYIPKNIQSKLDERLKQNSTSNGLFAEENPLDLDPVLTESVDYFKTYLSMMKELK</sequence>
<evidence type="ECO:0000259" key="1">
    <source>
        <dbReference type="SMART" id="SM00245"/>
    </source>
</evidence>
<comment type="caution">
    <text evidence="2">The sequence shown here is derived from an EMBL/GenBank/DDBJ whole genome shotgun (WGS) entry which is preliminary data.</text>
</comment>
<proteinExistence type="predicted"/>
<dbReference type="RefSeq" id="WP_135771829.1">
    <property type="nucleotide sequence ID" value="NZ_RQFT01000012.1"/>
</dbReference>
<dbReference type="SMART" id="SM00245">
    <property type="entry name" value="TSPc"/>
    <property type="match status" value="1"/>
</dbReference>
<dbReference type="GO" id="GO:0004175">
    <property type="term" value="F:endopeptidase activity"/>
    <property type="evidence" value="ECO:0007669"/>
    <property type="project" value="TreeGrafter"/>
</dbReference>
<protein>
    <submittedName>
        <fullName evidence="2">Peptidase S41</fullName>
    </submittedName>
</protein>
<dbReference type="GO" id="GO:0006508">
    <property type="term" value="P:proteolysis"/>
    <property type="evidence" value="ECO:0007669"/>
    <property type="project" value="InterPro"/>
</dbReference>
<evidence type="ECO:0000313" key="3">
    <source>
        <dbReference type="Proteomes" id="UP000297641"/>
    </source>
</evidence>
<dbReference type="Gene3D" id="3.90.226.10">
    <property type="entry name" value="2-enoyl-CoA Hydratase, Chain A, domain 1"/>
    <property type="match status" value="1"/>
</dbReference>
<dbReference type="InterPro" id="IPR029045">
    <property type="entry name" value="ClpP/crotonase-like_dom_sf"/>
</dbReference>